<reference evidence="2" key="1">
    <citation type="journal article" date="2023" name="Front. Plant Sci.">
        <title>Chromosomal-level genome assembly of Melastoma candidum provides insights into trichome evolution.</title>
        <authorList>
            <person name="Zhong Y."/>
            <person name="Wu W."/>
            <person name="Sun C."/>
            <person name="Zou P."/>
            <person name="Liu Y."/>
            <person name="Dai S."/>
            <person name="Zhou R."/>
        </authorList>
    </citation>
    <scope>NUCLEOTIDE SEQUENCE [LARGE SCALE GENOMIC DNA]</scope>
</reference>
<evidence type="ECO:0000313" key="1">
    <source>
        <dbReference type="EMBL" id="KAI4330758.1"/>
    </source>
</evidence>
<comment type="caution">
    <text evidence="1">The sequence shown here is derived from an EMBL/GenBank/DDBJ whole genome shotgun (WGS) entry which is preliminary data.</text>
</comment>
<protein>
    <submittedName>
        <fullName evidence="1">Uncharacterized protein</fullName>
    </submittedName>
</protein>
<keyword evidence="2" id="KW-1185">Reference proteome</keyword>
<accession>A0ACB9N2U8</accession>
<organism evidence="1 2">
    <name type="scientific">Melastoma candidum</name>
    <dbReference type="NCBI Taxonomy" id="119954"/>
    <lineage>
        <taxon>Eukaryota</taxon>
        <taxon>Viridiplantae</taxon>
        <taxon>Streptophyta</taxon>
        <taxon>Embryophyta</taxon>
        <taxon>Tracheophyta</taxon>
        <taxon>Spermatophyta</taxon>
        <taxon>Magnoliopsida</taxon>
        <taxon>eudicotyledons</taxon>
        <taxon>Gunneridae</taxon>
        <taxon>Pentapetalae</taxon>
        <taxon>rosids</taxon>
        <taxon>malvids</taxon>
        <taxon>Myrtales</taxon>
        <taxon>Melastomataceae</taxon>
        <taxon>Melastomatoideae</taxon>
        <taxon>Melastomateae</taxon>
        <taxon>Melastoma</taxon>
    </lineage>
</organism>
<name>A0ACB9N2U8_9MYRT</name>
<evidence type="ECO:0000313" key="2">
    <source>
        <dbReference type="Proteomes" id="UP001057402"/>
    </source>
</evidence>
<sequence length="135" mass="15048">MMRLHHRRRRRSPESVHLMRHNFSPTPVSFIIITHVPLSPNNFIHLQNNRDSHRFTSRAVLVPPSGGASRDWNRAEGVHALAARNSRQRLVGGAGASFISYNTILIHSLSSSHCFPIDNSVNIELFGTLSGALHG</sequence>
<dbReference type="Proteomes" id="UP001057402">
    <property type="component" value="Chromosome 8"/>
</dbReference>
<dbReference type="EMBL" id="CM042887">
    <property type="protein sequence ID" value="KAI4330758.1"/>
    <property type="molecule type" value="Genomic_DNA"/>
</dbReference>
<gene>
    <name evidence="1" type="ORF">MLD38_029013</name>
</gene>
<proteinExistence type="predicted"/>